<dbReference type="GO" id="GO:1990904">
    <property type="term" value="C:ribonucleoprotein complex"/>
    <property type="evidence" value="ECO:0007669"/>
    <property type="project" value="UniProtKB-KW"/>
</dbReference>
<dbReference type="Gene3D" id="3.30.70.600">
    <property type="entry name" value="Ribosomal protein S10 domain"/>
    <property type="match status" value="1"/>
</dbReference>
<protein>
    <submittedName>
        <fullName evidence="4">Ribosomal protein S10</fullName>
    </submittedName>
</protein>
<dbReference type="InterPro" id="IPR027486">
    <property type="entry name" value="Ribosomal_uS10_dom"/>
</dbReference>
<keyword evidence="4" id="KW-0496">Mitochondrion</keyword>
<evidence type="ECO:0000313" key="4">
    <source>
        <dbReference type="EMBL" id="AAF36948.1"/>
    </source>
</evidence>
<feature type="domain" description="Small ribosomal subunit protein uS10" evidence="3">
    <location>
        <begin position="7"/>
        <end position="99"/>
    </location>
</feature>
<dbReference type="RefSeq" id="NP_038182.1">
    <property type="nucleotide sequence ID" value="NC_002174.1"/>
</dbReference>
<evidence type="ECO:0000259" key="3">
    <source>
        <dbReference type="SMART" id="SM01403"/>
    </source>
</evidence>
<keyword evidence="2" id="KW-0687">Ribonucleoprotein</keyword>
<dbReference type="GO" id="GO:0005840">
    <property type="term" value="C:ribosome"/>
    <property type="evidence" value="ECO:0007669"/>
    <property type="project" value="UniProtKB-KW"/>
</dbReference>
<dbReference type="Pfam" id="PF00338">
    <property type="entry name" value="Ribosomal_S10"/>
    <property type="match status" value="1"/>
</dbReference>
<reference evidence="4" key="1">
    <citation type="journal article" date="2000" name="Nucleic Acids Res.">
        <title>The mitochondrial genome of the stramenopile alga Chrysodidymus synuroideus. Complete sequence, gene content and genome organization.</title>
        <authorList>
            <person name="Chesnick J.M."/>
            <person name="Goff M."/>
            <person name="Graham J."/>
            <person name="Ocampo C."/>
            <person name="Lang B.F."/>
            <person name="Seif E."/>
            <person name="Burger G."/>
        </authorList>
    </citation>
    <scope>NUCLEOTIDE SEQUENCE</scope>
</reference>
<keyword evidence="1 4" id="KW-0689">Ribosomal protein</keyword>
<dbReference type="GeneID" id="801044"/>
<name>Q9MGA1_9STRA</name>
<accession>Q9MGA1</accession>
<evidence type="ECO:0000256" key="2">
    <source>
        <dbReference type="ARBA" id="ARBA00023274"/>
    </source>
</evidence>
<dbReference type="AlphaFoldDB" id="Q9MGA1"/>
<organism evidence="4">
    <name type="scientific">Synura synuroidea</name>
    <dbReference type="NCBI Taxonomy" id="47573"/>
    <lineage>
        <taxon>Eukaryota</taxon>
        <taxon>Sar</taxon>
        <taxon>Stramenopiles</taxon>
        <taxon>Ochrophyta</taxon>
        <taxon>Synurophyceae</taxon>
        <taxon>Synurales</taxon>
        <taxon>Mallomonadaceae</taxon>
        <taxon>Synura</taxon>
    </lineage>
</organism>
<dbReference type="SMART" id="SM01403">
    <property type="entry name" value="Ribosomal_S10"/>
    <property type="match status" value="1"/>
</dbReference>
<evidence type="ECO:0000256" key="1">
    <source>
        <dbReference type="ARBA" id="ARBA00022980"/>
    </source>
</evidence>
<dbReference type="EMBL" id="AF222718">
    <property type="protein sequence ID" value="AAF36948.1"/>
    <property type="molecule type" value="Genomic_DNA"/>
</dbReference>
<sequence>MNKIIQEIKIKTVHKKCLILYNKFIIGILKLHNIKFSYFNYPSKKKTFTFLKSPHVHKKSKEHFHVVNYKSVFKLSINEKQLIKLLMMYKPTTLNIKIILNGR</sequence>
<dbReference type="SUPFAM" id="SSF54999">
    <property type="entry name" value="Ribosomal protein S10"/>
    <property type="match status" value="1"/>
</dbReference>
<dbReference type="InterPro" id="IPR036838">
    <property type="entry name" value="Ribosomal_uS10_dom_sf"/>
</dbReference>
<proteinExistence type="predicted"/>
<geneLocation type="mitochondrion" evidence="4"/>
<gene>
    <name evidence="4" type="primary">rps10</name>
</gene>